<proteinExistence type="predicted"/>
<dbReference type="SUPFAM" id="SSF50630">
    <property type="entry name" value="Acid proteases"/>
    <property type="match status" value="1"/>
</dbReference>
<evidence type="ECO:0000313" key="1">
    <source>
        <dbReference type="EMBL" id="CCI43903.1"/>
    </source>
</evidence>
<accession>A0A024GAZ1</accession>
<dbReference type="InterPro" id="IPR021109">
    <property type="entry name" value="Peptidase_aspartic_dom_sf"/>
</dbReference>
<evidence type="ECO:0000313" key="2">
    <source>
        <dbReference type="Proteomes" id="UP000053237"/>
    </source>
</evidence>
<organism evidence="1 2">
    <name type="scientific">Albugo candida</name>
    <dbReference type="NCBI Taxonomy" id="65357"/>
    <lineage>
        <taxon>Eukaryota</taxon>
        <taxon>Sar</taxon>
        <taxon>Stramenopiles</taxon>
        <taxon>Oomycota</taxon>
        <taxon>Peronosporomycetes</taxon>
        <taxon>Albuginales</taxon>
        <taxon>Albuginaceae</taxon>
        <taxon>Albugo</taxon>
    </lineage>
</organism>
<dbReference type="Proteomes" id="UP000053237">
    <property type="component" value="Unassembled WGS sequence"/>
</dbReference>
<dbReference type="AlphaFoldDB" id="A0A024GAZ1"/>
<protein>
    <recommendedName>
        <fullName evidence="3">Peptidase A1 domain-containing protein</fullName>
    </recommendedName>
</protein>
<comment type="caution">
    <text evidence="1">The sequence shown here is derived from an EMBL/GenBank/DDBJ whole genome shotgun (WGS) entry which is preliminary data.</text>
</comment>
<dbReference type="EMBL" id="CAIX01000057">
    <property type="protein sequence ID" value="CCI43903.1"/>
    <property type="molecule type" value="Genomic_DNA"/>
</dbReference>
<evidence type="ECO:0008006" key="3">
    <source>
        <dbReference type="Google" id="ProtNLM"/>
    </source>
</evidence>
<sequence>MLLRKIKVWLYWAFPYSNAGKYFLKVLHVADPNSNIVSFEVVLPQQDLPGIQLQDPFPKWYSDDPKIATYLRAHPEILLDSTYTLLNSNVIKDGIAFIKGRIVIFRWESQIVSPTIDVLSEKDLPLFSEMKFHHVVPAVEGTSFGSMPLKVKGGKDKWFYGDVSLDYAHAHSLFPKEALKLLEGAFPAEMKPLTNGFECRRLRNLALPKFEFQSAGNTLFTLTKPNYFVRSNHDGKCYMAVRVNTEKNKWVIGAALAKTHETVFRIRYSSGAPTYEYKIFRFVQSS</sequence>
<reference evidence="1 2" key="1">
    <citation type="submission" date="2012-05" db="EMBL/GenBank/DDBJ databases">
        <title>Recombination and specialization in a pathogen metapopulation.</title>
        <authorList>
            <person name="Gardiner A."/>
            <person name="Kemen E."/>
            <person name="Schultz-Larsen T."/>
            <person name="MacLean D."/>
            <person name="Van Oosterhout C."/>
            <person name="Jones J.D.G."/>
        </authorList>
    </citation>
    <scope>NUCLEOTIDE SEQUENCE [LARGE SCALE GENOMIC DNA]</scope>
    <source>
        <strain evidence="1 2">Ac Nc2</strain>
    </source>
</reference>
<keyword evidence="2" id="KW-1185">Reference proteome</keyword>
<gene>
    <name evidence="1" type="ORF">BN9_046870</name>
</gene>
<name>A0A024GAZ1_9STRA</name>
<dbReference type="Gene3D" id="2.40.70.10">
    <property type="entry name" value="Acid Proteases"/>
    <property type="match status" value="1"/>
</dbReference>
<dbReference type="InParanoid" id="A0A024GAZ1"/>